<gene>
    <name evidence="2" type="ORF">PENTCL1PPCAC_20905</name>
    <name evidence="3" type="ORF">PENTCL1PPCAC_30575</name>
</gene>
<dbReference type="EMBL" id="BTSX01000074">
    <property type="protein sequence ID" value="GMT08401.1"/>
    <property type="molecule type" value="Genomic_DNA"/>
</dbReference>
<evidence type="ECO:0000256" key="1">
    <source>
        <dbReference type="SAM" id="Phobius"/>
    </source>
</evidence>
<accession>A0AAV5UMU8</accession>
<name>A0AAV5UMU8_9BILA</name>
<keyword evidence="4" id="KW-1185">Reference proteome</keyword>
<evidence type="ECO:0000313" key="2">
    <source>
        <dbReference type="EMBL" id="GMS98730.1"/>
    </source>
</evidence>
<evidence type="ECO:0008006" key="5">
    <source>
        <dbReference type="Google" id="ProtNLM"/>
    </source>
</evidence>
<evidence type="ECO:0000313" key="3">
    <source>
        <dbReference type="EMBL" id="GMT08401.1"/>
    </source>
</evidence>
<keyword evidence="1" id="KW-1133">Transmembrane helix</keyword>
<reference evidence="3" key="1">
    <citation type="submission" date="2023-10" db="EMBL/GenBank/DDBJ databases">
        <title>Genome assembly of Pristionchus species.</title>
        <authorList>
            <person name="Yoshida K."/>
            <person name="Sommer R.J."/>
        </authorList>
    </citation>
    <scope>NUCLEOTIDE SEQUENCE</scope>
    <source>
        <strain evidence="3">RS0144</strain>
    </source>
</reference>
<dbReference type="Proteomes" id="UP001432027">
    <property type="component" value="Unassembled WGS sequence"/>
</dbReference>
<sequence length="86" mass="9749">METHSKILVGALIFLPAFLYFLIAINNSPVIPRSYVRHIDPIDFVFVIPPKGSRNTAKAVEFACELNQNIMMQEYMGLHLARDLST</sequence>
<keyword evidence="1" id="KW-0812">Transmembrane</keyword>
<dbReference type="AlphaFoldDB" id="A0AAV5UMU8"/>
<comment type="caution">
    <text evidence="3">The sequence shown here is derived from an EMBL/GenBank/DDBJ whole genome shotgun (WGS) entry which is preliminary data.</text>
</comment>
<feature type="transmembrane region" description="Helical" evidence="1">
    <location>
        <begin position="7"/>
        <end position="25"/>
    </location>
</feature>
<organism evidence="3 4">
    <name type="scientific">Pristionchus entomophagus</name>
    <dbReference type="NCBI Taxonomy" id="358040"/>
    <lineage>
        <taxon>Eukaryota</taxon>
        <taxon>Metazoa</taxon>
        <taxon>Ecdysozoa</taxon>
        <taxon>Nematoda</taxon>
        <taxon>Chromadorea</taxon>
        <taxon>Rhabditida</taxon>
        <taxon>Rhabditina</taxon>
        <taxon>Diplogasteromorpha</taxon>
        <taxon>Diplogasteroidea</taxon>
        <taxon>Neodiplogasteridae</taxon>
        <taxon>Pristionchus</taxon>
    </lineage>
</organism>
<protein>
    <recommendedName>
        <fullName evidence="5">Hexosyltransferase</fullName>
    </recommendedName>
</protein>
<dbReference type="EMBL" id="BTSX01000005">
    <property type="protein sequence ID" value="GMS98730.1"/>
    <property type="molecule type" value="Genomic_DNA"/>
</dbReference>
<proteinExistence type="predicted"/>
<keyword evidence="1" id="KW-0472">Membrane</keyword>
<evidence type="ECO:0000313" key="4">
    <source>
        <dbReference type="Proteomes" id="UP001432027"/>
    </source>
</evidence>